<accession>A0A9P3GEW3</accession>
<protein>
    <submittedName>
        <fullName evidence="4">Uncharacterized protein</fullName>
    </submittedName>
</protein>
<feature type="region of interest" description="Disordered" evidence="1">
    <location>
        <begin position="156"/>
        <end position="189"/>
    </location>
</feature>
<evidence type="ECO:0000313" key="4">
    <source>
        <dbReference type="EMBL" id="GJE94417.1"/>
    </source>
</evidence>
<comment type="caution">
    <text evidence="4">The sequence shown here is derived from an EMBL/GenBank/DDBJ whole genome shotgun (WGS) entry which is preliminary data.</text>
</comment>
<feature type="compositionally biased region" description="Polar residues" evidence="1">
    <location>
        <begin position="102"/>
        <end position="124"/>
    </location>
</feature>
<name>A0A9P3GEW3_9APHY</name>
<evidence type="ECO:0000256" key="2">
    <source>
        <dbReference type="SAM" id="Phobius"/>
    </source>
</evidence>
<feature type="region of interest" description="Disordered" evidence="1">
    <location>
        <begin position="102"/>
        <end position="127"/>
    </location>
</feature>
<dbReference type="Proteomes" id="UP000703269">
    <property type="component" value="Unassembled WGS sequence"/>
</dbReference>
<keyword evidence="2" id="KW-0812">Transmembrane</keyword>
<evidence type="ECO:0000256" key="3">
    <source>
        <dbReference type="SAM" id="SignalP"/>
    </source>
</evidence>
<evidence type="ECO:0000313" key="5">
    <source>
        <dbReference type="Proteomes" id="UP000703269"/>
    </source>
</evidence>
<reference evidence="4 5" key="1">
    <citation type="submission" date="2021-08" db="EMBL/GenBank/DDBJ databases">
        <title>Draft Genome Sequence of Phanerochaete sordida strain YK-624.</title>
        <authorList>
            <person name="Mori T."/>
            <person name="Dohra H."/>
            <person name="Suzuki T."/>
            <person name="Kawagishi H."/>
            <person name="Hirai H."/>
        </authorList>
    </citation>
    <scope>NUCLEOTIDE SEQUENCE [LARGE SCALE GENOMIC DNA]</scope>
    <source>
        <strain evidence="4 5">YK-624</strain>
    </source>
</reference>
<dbReference type="AlphaFoldDB" id="A0A9P3GEW3"/>
<feature type="compositionally biased region" description="Pro residues" evidence="1">
    <location>
        <begin position="160"/>
        <end position="182"/>
    </location>
</feature>
<feature type="chain" id="PRO_5040345869" evidence="3">
    <location>
        <begin position="28"/>
        <end position="189"/>
    </location>
</feature>
<gene>
    <name evidence="4" type="ORF">PsYK624_105860</name>
</gene>
<evidence type="ECO:0000256" key="1">
    <source>
        <dbReference type="SAM" id="MobiDB-lite"/>
    </source>
</evidence>
<proteinExistence type="predicted"/>
<keyword evidence="2" id="KW-1133">Transmembrane helix</keyword>
<feature type="transmembrane region" description="Helical" evidence="2">
    <location>
        <begin position="57"/>
        <end position="79"/>
    </location>
</feature>
<dbReference type="EMBL" id="BPQB01000040">
    <property type="protein sequence ID" value="GJE94417.1"/>
    <property type="molecule type" value="Genomic_DNA"/>
</dbReference>
<keyword evidence="5" id="KW-1185">Reference proteome</keyword>
<feature type="signal peptide" evidence="3">
    <location>
        <begin position="1"/>
        <end position="27"/>
    </location>
</feature>
<keyword evidence="3" id="KW-0732">Signal</keyword>
<keyword evidence="2" id="KW-0472">Membrane</keyword>
<sequence>MLDISSFRAVSVQSAALLLVLAQCVSARSHTSHTSSSSPPQQCYDSHGNVIACKKSWIPIVVVLGILALIAPLAIWFWWRSKKRELAVNPKYEVVEESGASQNATMNPFDSSTAYDPAPGTQTFPAGYSPPTVGYSYKSEPDDASIKESEEAYYPLATFKPPPGPPPPVHAMPAPSYDPPAYAPSAAPV</sequence>
<organism evidence="4 5">
    <name type="scientific">Phanerochaete sordida</name>
    <dbReference type="NCBI Taxonomy" id="48140"/>
    <lineage>
        <taxon>Eukaryota</taxon>
        <taxon>Fungi</taxon>
        <taxon>Dikarya</taxon>
        <taxon>Basidiomycota</taxon>
        <taxon>Agaricomycotina</taxon>
        <taxon>Agaricomycetes</taxon>
        <taxon>Polyporales</taxon>
        <taxon>Phanerochaetaceae</taxon>
        <taxon>Phanerochaete</taxon>
    </lineage>
</organism>